<feature type="chain" id="PRO_5046754828" evidence="2">
    <location>
        <begin position="26"/>
        <end position="202"/>
    </location>
</feature>
<feature type="signal peptide" evidence="2">
    <location>
        <begin position="1"/>
        <end position="25"/>
    </location>
</feature>
<dbReference type="RefSeq" id="WP_229961924.1">
    <property type="nucleotide sequence ID" value="NZ_JAJJWI010000016.1"/>
</dbReference>
<gene>
    <name evidence="3" type="ORF">ACFSKU_02335</name>
</gene>
<keyword evidence="2" id="KW-0732">Signal</keyword>
<dbReference type="EMBL" id="JBHUHV010000008">
    <property type="protein sequence ID" value="MFD2065705.1"/>
    <property type="molecule type" value="Genomic_DNA"/>
</dbReference>
<sequence>MRNQLKTLLWFMVLVSLGLSSCATSRDQEVEDELSDFRAWVSSQTTNVANRSKEDWQQVKQDFKQRTEVLDEQQEHFTNELKQDYQQLKNEFRSLDDSYERSRSEAKIAAWERNLLGQYADFSTINRQNVRDVYVTFIENVRKQNETWSNEDWDMAKRVLQKLNDRKSVIGQDLPTDDEVKIKALQIEFSALETADDASGYL</sequence>
<evidence type="ECO:0000313" key="4">
    <source>
        <dbReference type="Proteomes" id="UP001597369"/>
    </source>
</evidence>
<comment type="caution">
    <text evidence="3">The sequence shown here is derived from an EMBL/GenBank/DDBJ whole genome shotgun (WGS) entry which is preliminary data.</text>
</comment>
<reference evidence="4" key="1">
    <citation type="journal article" date="2019" name="Int. J. Syst. Evol. Microbiol.">
        <title>The Global Catalogue of Microorganisms (GCM) 10K type strain sequencing project: providing services to taxonomists for standard genome sequencing and annotation.</title>
        <authorList>
            <consortium name="The Broad Institute Genomics Platform"/>
            <consortium name="The Broad Institute Genome Sequencing Center for Infectious Disease"/>
            <person name="Wu L."/>
            <person name="Ma J."/>
        </authorList>
    </citation>
    <scope>NUCLEOTIDE SEQUENCE [LARGE SCALE GENOMIC DNA]</scope>
    <source>
        <strain evidence="4">JCM 16545</strain>
    </source>
</reference>
<name>A0ABW4WUS4_9BACT</name>
<dbReference type="PROSITE" id="PS51257">
    <property type="entry name" value="PROKAR_LIPOPROTEIN"/>
    <property type="match status" value="1"/>
</dbReference>
<feature type="coiled-coil region" evidence="1">
    <location>
        <begin position="78"/>
        <end position="105"/>
    </location>
</feature>
<accession>A0ABW4WUS4</accession>
<protein>
    <submittedName>
        <fullName evidence="3">Uncharacterized protein</fullName>
    </submittedName>
</protein>
<keyword evidence="1" id="KW-0175">Coiled coil</keyword>
<organism evidence="3 4">
    <name type="scientific">Pontibacter silvestris</name>
    <dbReference type="NCBI Taxonomy" id="2305183"/>
    <lineage>
        <taxon>Bacteria</taxon>
        <taxon>Pseudomonadati</taxon>
        <taxon>Bacteroidota</taxon>
        <taxon>Cytophagia</taxon>
        <taxon>Cytophagales</taxon>
        <taxon>Hymenobacteraceae</taxon>
        <taxon>Pontibacter</taxon>
    </lineage>
</organism>
<proteinExistence type="predicted"/>
<evidence type="ECO:0000313" key="3">
    <source>
        <dbReference type="EMBL" id="MFD2065705.1"/>
    </source>
</evidence>
<evidence type="ECO:0000256" key="2">
    <source>
        <dbReference type="SAM" id="SignalP"/>
    </source>
</evidence>
<dbReference type="Proteomes" id="UP001597369">
    <property type="component" value="Unassembled WGS sequence"/>
</dbReference>
<keyword evidence="4" id="KW-1185">Reference proteome</keyword>
<evidence type="ECO:0000256" key="1">
    <source>
        <dbReference type="SAM" id="Coils"/>
    </source>
</evidence>